<dbReference type="EMBL" id="SJPJ01000001">
    <property type="protein sequence ID" value="TWT84708.1"/>
    <property type="molecule type" value="Genomic_DNA"/>
</dbReference>
<protein>
    <submittedName>
        <fullName evidence="1">Uncharacterized protein</fullName>
    </submittedName>
</protein>
<gene>
    <name evidence="1" type="ORF">CA13_61880</name>
</gene>
<reference evidence="1 2" key="1">
    <citation type="submission" date="2019-02" db="EMBL/GenBank/DDBJ databases">
        <title>Deep-cultivation of Planctomycetes and their phenomic and genomic characterization uncovers novel biology.</title>
        <authorList>
            <person name="Wiegand S."/>
            <person name="Jogler M."/>
            <person name="Boedeker C."/>
            <person name="Pinto D."/>
            <person name="Vollmers J."/>
            <person name="Rivas-Marin E."/>
            <person name="Kohn T."/>
            <person name="Peeters S.H."/>
            <person name="Heuer A."/>
            <person name="Rast P."/>
            <person name="Oberbeckmann S."/>
            <person name="Bunk B."/>
            <person name="Jeske O."/>
            <person name="Meyerdierks A."/>
            <person name="Storesund J.E."/>
            <person name="Kallscheuer N."/>
            <person name="Luecker S."/>
            <person name="Lage O.M."/>
            <person name="Pohl T."/>
            <person name="Merkel B.J."/>
            <person name="Hornburger P."/>
            <person name="Mueller R.-W."/>
            <person name="Bruemmer F."/>
            <person name="Labrenz M."/>
            <person name="Spormann A.M."/>
            <person name="Op Den Camp H."/>
            <person name="Overmann J."/>
            <person name="Amann R."/>
            <person name="Jetten M.S.M."/>
            <person name="Mascher T."/>
            <person name="Medema M.H."/>
            <person name="Devos D.P."/>
            <person name="Kaster A.-K."/>
            <person name="Ovreas L."/>
            <person name="Rohde M."/>
            <person name="Galperin M.Y."/>
            <person name="Jogler C."/>
        </authorList>
    </citation>
    <scope>NUCLEOTIDE SEQUENCE [LARGE SCALE GENOMIC DNA]</scope>
    <source>
        <strain evidence="1 2">CA13</strain>
    </source>
</reference>
<dbReference type="Proteomes" id="UP000315010">
    <property type="component" value="Unassembled WGS sequence"/>
</dbReference>
<evidence type="ECO:0000313" key="1">
    <source>
        <dbReference type="EMBL" id="TWT84708.1"/>
    </source>
</evidence>
<dbReference type="AlphaFoldDB" id="A0A5C5ZC41"/>
<accession>A0A5C5ZC41</accession>
<keyword evidence="2" id="KW-1185">Reference proteome</keyword>
<name>A0A5C5ZC41_9BACT</name>
<evidence type="ECO:0000313" key="2">
    <source>
        <dbReference type="Proteomes" id="UP000315010"/>
    </source>
</evidence>
<proteinExistence type="predicted"/>
<organism evidence="1 2">
    <name type="scientific">Novipirellula herctigrandis</name>
    <dbReference type="NCBI Taxonomy" id="2527986"/>
    <lineage>
        <taxon>Bacteria</taxon>
        <taxon>Pseudomonadati</taxon>
        <taxon>Planctomycetota</taxon>
        <taxon>Planctomycetia</taxon>
        <taxon>Pirellulales</taxon>
        <taxon>Pirellulaceae</taxon>
        <taxon>Novipirellula</taxon>
    </lineage>
</organism>
<comment type="caution">
    <text evidence="1">The sequence shown here is derived from an EMBL/GenBank/DDBJ whole genome shotgun (WGS) entry which is preliminary data.</text>
</comment>
<sequence length="102" mass="11486">MMIAAFLPATAVHFRKRLAIERTVLSLVGLKVKVTSWPFVETGSCHVFLEVDPLVCHGSSKTSLYTTQLPAERNGRLGTTPNVDTVREITRLRCVTVTRWRF</sequence>